<evidence type="ECO:0008006" key="3">
    <source>
        <dbReference type="Google" id="ProtNLM"/>
    </source>
</evidence>
<reference evidence="1" key="1">
    <citation type="submission" date="2019-10" db="EMBL/GenBank/DDBJ databases">
        <title>Draft genome sequece of Microseira wollei NIES-4236.</title>
        <authorList>
            <person name="Yamaguchi H."/>
            <person name="Suzuki S."/>
            <person name="Kawachi M."/>
        </authorList>
    </citation>
    <scope>NUCLEOTIDE SEQUENCE</scope>
    <source>
        <strain evidence="1">NIES-4236</strain>
    </source>
</reference>
<dbReference type="EMBL" id="BLAY01000164">
    <property type="protein sequence ID" value="GET42440.1"/>
    <property type="molecule type" value="Genomic_DNA"/>
</dbReference>
<accession>A0AAV3XKI9</accession>
<name>A0AAV3XKI9_9CYAN</name>
<comment type="caution">
    <text evidence="1">The sequence shown here is derived from an EMBL/GenBank/DDBJ whole genome shotgun (WGS) entry which is preliminary data.</text>
</comment>
<keyword evidence="2" id="KW-1185">Reference proteome</keyword>
<dbReference type="Proteomes" id="UP001050975">
    <property type="component" value="Unassembled WGS sequence"/>
</dbReference>
<evidence type="ECO:0000313" key="1">
    <source>
        <dbReference type="EMBL" id="GET42440.1"/>
    </source>
</evidence>
<protein>
    <recommendedName>
        <fullName evidence="3">Transposase</fullName>
    </recommendedName>
</protein>
<organism evidence="1 2">
    <name type="scientific">Microseira wollei NIES-4236</name>
    <dbReference type="NCBI Taxonomy" id="2530354"/>
    <lineage>
        <taxon>Bacteria</taxon>
        <taxon>Bacillati</taxon>
        <taxon>Cyanobacteriota</taxon>
        <taxon>Cyanophyceae</taxon>
        <taxon>Oscillatoriophycideae</taxon>
        <taxon>Aerosakkonematales</taxon>
        <taxon>Aerosakkonemataceae</taxon>
        <taxon>Microseira</taxon>
    </lineage>
</organism>
<dbReference type="AlphaFoldDB" id="A0AAV3XKI9"/>
<sequence length="82" mass="9237">MWDRYGKNQDSKKSVYSLTEIAQTNRVSGLVVLKSCLRKSKMSPLMRYASGTALKRLLRTAICLRYGAEAPTTNGDMPPVRR</sequence>
<gene>
    <name evidence="1" type="ORF">MiSe_72570</name>
</gene>
<evidence type="ECO:0000313" key="2">
    <source>
        <dbReference type="Proteomes" id="UP001050975"/>
    </source>
</evidence>
<proteinExistence type="predicted"/>